<dbReference type="OrthoDB" id="415706at2759"/>
<dbReference type="PANTHER" id="PTHR11566:SF21">
    <property type="entry name" value="DYNAMIN RELATED PROTEIN 1, ISOFORM A"/>
    <property type="match status" value="1"/>
</dbReference>
<dbReference type="GO" id="GO:0006897">
    <property type="term" value="P:endocytosis"/>
    <property type="evidence" value="ECO:0007669"/>
    <property type="project" value="TreeGrafter"/>
</dbReference>
<gene>
    <name evidence="4" type="ORF">K491DRAFT_207317</name>
</gene>
<keyword evidence="2" id="KW-0342">GTP-binding</keyword>
<dbReference type="InterPro" id="IPR000375">
    <property type="entry name" value="Dynamin_stalk"/>
</dbReference>
<dbReference type="Gene3D" id="3.40.50.300">
    <property type="entry name" value="P-loop containing nucleotide triphosphate hydrolases"/>
    <property type="match status" value="1"/>
</dbReference>
<dbReference type="GO" id="GO:0048312">
    <property type="term" value="P:intracellular distribution of mitochondria"/>
    <property type="evidence" value="ECO:0007669"/>
    <property type="project" value="TreeGrafter"/>
</dbReference>
<dbReference type="Pfam" id="PF00350">
    <property type="entry name" value="Dynamin_N"/>
    <property type="match status" value="1"/>
</dbReference>
<dbReference type="SUPFAM" id="SSF52540">
    <property type="entry name" value="P-loop containing nucleoside triphosphate hydrolases"/>
    <property type="match status" value="1"/>
</dbReference>
<dbReference type="GO" id="GO:0016559">
    <property type="term" value="P:peroxisome fission"/>
    <property type="evidence" value="ECO:0007669"/>
    <property type="project" value="TreeGrafter"/>
</dbReference>
<protein>
    <recommendedName>
        <fullName evidence="3">Dynamin GTPase domain-containing protein</fullName>
    </recommendedName>
</protein>
<evidence type="ECO:0000259" key="3">
    <source>
        <dbReference type="SMART" id="SM00053"/>
    </source>
</evidence>
<evidence type="ECO:0000313" key="4">
    <source>
        <dbReference type="EMBL" id="KAF2659337.1"/>
    </source>
</evidence>
<proteinExistence type="predicted"/>
<dbReference type="GO" id="GO:0003924">
    <property type="term" value="F:GTPase activity"/>
    <property type="evidence" value="ECO:0007669"/>
    <property type="project" value="InterPro"/>
</dbReference>
<reference evidence="4" key="1">
    <citation type="journal article" date="2020" name="Stud. Mycol.">
        <title>101 Dothideomycetes genomes: a test case for predicting lifestyles and emergence of pathogens.</title>
        <authorList>
            <person name="Haridas S."/>
            <person name="Albert R."/>
            <person name="Binder M."/>
            <person name="Bloem J."/>
            <person name="Labutti K."/>
            <person name="Salamov A."/>
            <person name="Andreopoulos B."/>
            <person name="Baker S."/>
            <person name="Barry K."/>
            <person name="Bills G."/>
            <person name="Bluhm B."/>
            <person name="Cannon C."/>
            <person name="Castanera R."/>
            <person name="Culley D."/>
            <person name="Daum C."/>
            <person name="Ezra D."/>
            <person name="Gonzalez J."/>
            <person name="Henrissat B."/>
            <person name="Kuo A."/>
            <person name="Liang C."/>
            <person name="Lipzen A."/>
            <person name="Lutzoni F."/>
            <person name="Magnuson J."/>
            <person name="Mondo S."/>
            <person name="Nolan M."/>
            <person name="Ohm R."/>
            <person name="Pangilinan J."/>
            <person name="Park H.-J."/>
            <person name="Ramirez L."/>
            <person name="Alfaro M."/>
            <person name="Sun H."/>
            <person name="Tritt A."/>
            <person name="Yoshinaga Y."/>
            <person name="Zwiers L.-H."/>
            <person name="Turgeon B."/>
            <person name="Goodwin S."/>
            <person name="Spatafora J."/>
            <person name="Crous P."/>
            <person name="Grigoriev I."/>
        </authorList>
    </citation>
    <scope>NUCLEOTIDE SEQUENCE</scope>
    <source>
        <strain evidence="4">CBS 122681</strain>
    </source>
</reference>
<dbReference type="SMART" id="SM00053">
    <property type="entry name" value="DYNc"/>
    <property type="match status" value="1"/>
</dbReference>
<dbReference type="PRINTS" id="PR00195">
    <property type="entry name" value="DYNAMIN"/>
</dbReference>
<name>A0A6A6TJD6_9PLEO</name>
<keyword evidence="5" id="KW-1185">Reference proteome</keyword>
<dbReference type="InterPro" id="IPR022812">
    <property type="entry name" value="Dynamin"/>
</dbReference>
<evidence type="ECO:0000256" key="2">
    <source>
        <dbReference type="ARBA" id="ARBA00023134"/>
    </source>
</evidence>
<sequence>MDDLNSAFNSTLYQAQIPLLDAIDKVRGHRASFYDDIQFPQWVVVGDQNTGKSSVMEAICRVHFPIHDGLCTRYPIQLELRNSKEKAVLASIIPGLSRTAHEKSKLQAFQKKLLDISELQDVVREAGLVMGISTTVTSTAGRTNERQFSDDLLRIFVSGPEIPSLAMLDLPGLYQTQSKDQDASGKTMVTNLVKKYMQQKNSIILLVVSARNDFENHVGPSFLPKEAQKRTLAVLTRPDDAADPDRPLQIVKGLVDDQSLTWHCLRNLSSAERKQGKSLNERDRLEEEFFDQPHWQSIPSHQKGIGALQKKLSYMLHSAIERELPRVMSELNKLINVTNDRRRRLGEPRATSQEQIEYLSDMAHKFEKCVTAATAGEYDRFPELFGDLDTSSHQSSFQNCKLRANMRELNRVFRVVMDVVGKTMVIHETLPAAVISTPQVAPEDIPSVEQENIAPFQRHPHWAGLAETLSQGKSFLKVD</sequence>
<dbReference type="GO" id="GO:0000266">
    <property type="term" value="P:mitochondrial fission"/>
    <property type="evidence" value="ECO:0007669"/>
    <property type="project" value="TreeGrafter"/>
</dbReference>
<dbReference type="PANTHER" id="PTHR11566">
    <property type="entry name" value="DYNAMIN"/>
    <property type="match status" value="1"/>
</dbReference>
<feature type="domain" description="Dynamin GTPase" evidence="3">
    <location>
        <begin position="13"/>
        <end position="282"/>
    </location>
</feature>
<accession>A0A6A6TJD6</accession>
<dbReference type="EMBL" id="MU004308">
    <property type="protein sequence ID" value="KAF2659337.1"/>
    <property type="molecule type" value="Genomic_DNA"/>
</dbReference>
<dbReference type="InterPro" id="IPR045063">
    <property type="entry name" value="Dynamin_N"/>
</dbReference>
<dbReference type="GO" id="GO:0005739">
    <property type="term" value="C:mitochondrion"/>
    <property type="evidence" value="ECO:0007669"/>
    <property type="project" value="TreeGrafter"/>
</dbReference>
<dbReference type="Pfam" id="PF01031">
    <property type="entry name" value="Dynamin_M"/>
    <property type="match status" value="1"/>
</dbReference>
<dbReference type="Proteomes" id="UP000799324">
    <property type="component" value="Unassembled WGS sequence"/>
</dbReference>
<dbReference type="GO" id="GO:0005874">
    <property type="term" value="C:microtubule"/>
    <property type="evidence" value="ECO:0007669"/>
    <property type="project" value="TreeGrafter"/>
</dbReference>
<organism evidence="4 5">
    <name type="scientific">Lophiostoma macrostomum CBS 122681</name>
    <dbReference type="NCBI Taxonomy" id="1314788"/>
    <lineage>
        <taxon>Eukaryota</taxon>
        <taxon>Fungi</taxon>
        <taxon>Dikarya</taxon>
        <taxon>Ascomycota</taxon>
        <taxon>Pezizomycotina</taxon>
        <taxon>Dothideomycetes</taxon>
        <taxon>Pleosporomycetidae</taxon>
        <taxon>Pleosporales</taxon>
        <taxon>Lophiostomataceae</taxon>
        <taxon>Lophiostoma</taxon>
    </lineage>
</organism>
<dbReference type="InterPro" id="IPR027417">
    <property type="entry name" value="P-loop_NTPase"/>
</dbReference>
<evidence type="ECO:0000313" key="5">
    <source>
        <dbReference type="Proteomes" id="UP000799324"/>
    </source>
</evidence>
<dbReference type="GO" id="GO:0016020">
    <property type="term" value="C:membrane"/>
    <property type="evidence" value="ECO:0007669"/>
    <property type="project" value="TreeGrafter"/>
</dbReference>
<dbReference type="AlphaFoldDB" id="A0A6A6TJD6"/>
<dbReference type="GO" id="GO:0005525">
    <property type="term" value="F:GTP binding"/>
    <property type="evidence" value="ECO:0007669"/>
    <property type="project" value="InterPro"/>
</dbReference>
<dbReference type="CDD" id="cd08771">
    <property type="entry name" value="DLP_1"/>
    <property type="match status" value="1"/>
</dbReference>
<dbReference type="GO" id="GO:0008017">
    <property type="term" value="F:microtubule binding"/>
    <property type="evidence" value="ECO:0007669"/>
    <property type="project" value="TreeGrafter"/>
</dbReference>
<dbReference type="InterPro" id="IPR001401">
    <property type="entry name" value="Dynamin_GTPase"/>
</dbReference>
<keyword evidence="1" id="KW-0547">Nucleotide-binding</keyword>
<evidence type="ECO:0000256" key="1">
    <source>
        <dbReference type="ARBA" id="ARBA00022741"/>
    </source>
</evidence>